<gene>
    <name evidence="1" type="ORF">SAMN04488132_103259</name>
</gene>
<accession>A0A1T4M9Q5</accession>
<organism evidence="1 2">
    <name type="scientific">Sediminibacterium ginsengisoli</name>
    <dbReference type="NCBI Taxonomy" id="413434"/>
    <lineage>
        <taxon>Bacteria</taxon>
        <taxon>Pseudomonadati</taxon>
        <taxon>Bacteroidota</taxon>
        <taxon>Chitinophagia</taxon>
        <taxon>Chitinophagales</taxon>
        <taxon>Chitinophagaceae</taxon>
        <taxon>Sediminibacterium</taxon>
    </lineage>
</organism>
<dbReference type="OrthoDB" id="679791at2"/>
<sequence length="71" mass="8345">MTIEQFKTLSHDEKLEQIRHHSNLLGSYERPDAQGGKKQPGDIYELFDFWVFLSDDEQTVIPTRRNPIKEA</sequence>
<name>A0A1T4M9Q5_9BACT</name>
<dbReference type="AlphaFoldDB" id="A0A1T4M9Q5"/>
<protein>
    <submittedName>
        <fullName evidence="1">Uncharacterized protein</fullName>
    </submittedName>
</protein>
<dbReference type="RefSeq" id="WP_078830744.1">
    <property type="nucleotide sequence ID" value="NZ_FUWH01000003.1"/>
</dbReference>
<dbReference type="EMBL" id="FUWH01000003">
    <property type="protein sequence ID" value="SJZ63567.1"/>
    <property type="molecule type" value="Genomic_DNA"/>
</dbReference>
<dbReference type="Proteomes" id="UP000190888">
    <property type="component" value="Unassembled WGS sequence"/>
</dbReference>
<proteinExistence type="predicted"/>
<evidence type="ECO:0000313" key="2">
    <source>
        <dbReference type="Proteomes" id="UP000190888"/>
    </source>
</evidence>
<dbReference type="STRING" id="413434.SAMN04488132_103259"/>
<reference evidence="1 2" key="1">
    <citation type="submission" date="2017-02" db="EMBL/GenBank/DDBJ databases">
        <authorList>
            <person name="Peterson S.W."/>
        </authorList>
    </citation>
    <scope>NUCLEOTIDE SEQUENCE [LARGE SCALE GENOMIC DNA]</scope>
    <source>
        <strain evidence="1 2">DSM 22335</strain>
    </source>
</reference>
<keyword evidence="2" id="KW-1185">Reference proteome</keyword>
<evidence type="ECO:0000313" key="1">
    <source>
        <dbReference type="EMBL" id="SJZ63567.1"/>
    </source>
</evidence>